<dbReference type="Proteomes" id="UP000249661">
    <property type="component" value="Unassembled WGS sequence"/>
</dbReference>
<keyword evidence="2" id="KW-1185">Reference proteome</keyword>
<name>A0ACD1HK84_9EURO</name>
<evidence type="ECO:0000313" key="1">
    <source>
        <dbReference type="EMBL" id="RAH73926.1"/>
    </source>
</evidence>
<sequence>MVVIYYLHILPVLNKLLNGIRYRQNHTIRNSTRLLVDRNSATPQSNLRPARSPTGTKESNQKKKNPFPLQTAARRPLRHQPRAFVVTGSQRPSFFFPIPMTVPRHGLSLPPRSWMVPDAV</sequence>
<protein>
    <submittedName>
        <fullName evidence="1">Uncharacterized protein</fullName>
    </submittedName>
</protein>
<accession>A0ACD1HK84</accession>
<organism evidence="1 2">
    <name type="scientific">Aspergillus aculeatinus CBS 121060</name>
    <dbReference type="NCBI Taxonomy" id="1448322"/>
    <lineage>
        <taxon>Eukaryota</taxon>
        <taxon>Fungi</taxon>
        <taxon>Dikarya</taxon>
        <taxon>Ascomycota</taxon>
        <taxon>Pezizomycotina</taxon>
        <taxon>Eurotiomycetes</taxon>
        <taxon>Eurotiomycetidae</taxon>
        <taxon>Eurotiales</taxon>
        <taxon>Aspergillaceae</taxon>
        <taxon>Aspergillus</taxon>
        <taxon>Aspergillus subgen. Circumdati</taxon>
    </lineage>
</organism>
<dbReference type="EMBL" id="KZ824937">
    <property type="protein sequence ID" value="RAH73926.1"/>
    <property type="molecule type" value="Genomic_DNA"/>
</dbReference>
<proteinExistence type="predicted"/>
<gene>
    <name evidence="1" type="ORF">BO66DRAFT_176235</name>
</gene>
<evidence type="ECO:0000313" key="2">
    <source>
        <dbReference type="Proteomes" id="UP000249661"/>
    </source>
</evidence>
<reference evidence="1" key="1">
    <citation type="submission" date="2018-02" db="EMBL/GenBank/DDBJ databases">
        <title>The genomes of Aspergillus section Nigri reveals drivers in fungal speciation.</title>
        <authorList>
            <consortium name="DOE Joint Genome Institute"/>
            <person name="Vesth T.C."/>
            <person name="Nybo J."/>
            <person name="Theobald S."/>
            <person name="Brandl J."/>
            <person name="Frisvad J.C."/>
            <person name="Nielsen K.F."/>
            <person name="Lyhne E.K."/>
            <person name="Kogle M.E."/>
            <person name="Kuo A."/>
            <person name="Riley R."/>
            <person name="Clum A."/>
            <person name="Nolan M."/>
            <person name="Lipzen A."/>
            <person name="Salamov A."/>
            <person name="Henrissat B."/>
            <person name="Wiebenga A."/>
            <person name="De vries R.P."/>
            <person name="Grigoriev I.V."/>
            <person name="Mortensen U.H."/>
            <person name="Andersen M.R."/>
            <person name="Baker S.E."/>
        </authorList>
    </citation>
    <scope>NUCLEOTIDE SEQUENCE</scope>
    <source>
        <strain evidence="1">CBS 121060</strain>
    </source>
</reference>